<gene>
    <name evidence="1" type="ordered locus">Krad_2645</name>
</gene>
<dbReference type="EMBL" id="CP000750">
    <property type="protein sequence ID" value="ABS04117.1"/>
    <property type="molecule type" value="Genomic_DNA"/>
</dbReference>
<reference evidence="2" key="1">
    <citation type="journal article" date="2008" name="PLoS ONE">
        <title>Survival in nuclear waste, extreme resistance, and potential applications gleaned from the genome sequence of Kineococcus radiotolerans SRS30216.</title>
        <authorList>
            <person name="Bagwell C.E."/>
            <person name="Bhat S."/>
            <person name="Hawkins G.M."/>
            <person name="Smith B.W."/>
            <person name="Biswas T."/>
            <person name="Hoover T.R."/>
            <person name="Saunders E."/>
            <person name="Han C.S."/>
            <person name="Tsodikov O.V."/>
            <person name="Shimkets L.J."/>
        </authorList>
    </citation>
    <scope>NUCLEOTIDE SEQUENCE [LARGE SCALE GENOMIC DNA]</scope>
    <source>
        <strain evidence="2">ATCC BAA-149 / DSM 14245 / SRS30216</strain>
    </source>
</reference>
<dbReference type="AlphaFoldDB" id="A6WBC8"/>
<evidence type="ECO:0000313" key="2">
    <source>
        <dbReference type="Proteomes" id="UP000001116"/>
    </source>
</evidence>
<dbReference type="HOGENOM" id="CLU_1538068_0_0_11"/>
<accession>A6WBC8</accession>
<name>A6WBC8_KINRD</name>
<keyword evidence="2" id="KW-1185">Reference proteome</keyword>
<dbReference type="Proteomes" id="UP000001116">
    <property type="component" value="Chromosome"/>
</dbReference>
<protein>
    <submittedName>
        <fullName evidence="1">Uncharacterized protein</fullName>
    </submittedName>
</protein>
<evidence type="ECO:0000313" key="1">
    <source>
        <dbReference type="EMBL" id="ABS04117.1"/>
    </source>
</evidence>
<sequence length="174" mass="18105">MIIRVSRRALVAMPIVLATIAVAGYLTVSSGPSGTRTVNLPPTFMGLNTSPHNDASLLQSISESLGGAPTALTSYGAPGTTMLNVVATRTDMTGKVDLHLLGDSGRSIGGTRCTRNVVLRGADEDVDTPGTPLSGKVLCWRTSEQLSISAFVLTRPPAEEDVAAAVDALWLTLD</sequence>
<proteinExistence type="predicted"/>
<organism evidence="1 2">
    <name type="scientific">Kineococcus radiotolerans (strain ATCC BAA-149 / DSM 14245 / SRS30216)</name>
    <dbReference type="NCBI Taxonomy" id="266940"/>
    <lineage>
        <taxon>Bacteria</taxon>
        <taxon>Bacillati</taxon>
        <taxon>Actinomycetota</taxon>
        <taxon>Actinomycetes</taxon>
        <taxon>Kineosporiales</taxon>
        <taxon>Kineosporiaceae</taxon>
        <taxon>Kineococcus</taxon>
    </lineage>
</organism>
<dbReference type="KEGG" id="kra:Krad_2645"/>